<keyword evidence="2" id="KW-1185">Reference proteome</keyword>
<organism evidence="1 2">
    <name type="scientific">Christiangramia oceanisediminis</name>
    <dbReference type="NCBI Taxonomy" id="2920386"/>
    <lineage>
        <taxon>Bacteria</taxon>
        <taxon>Pseudomonadati</taxon>
        <taxon>Bacteroidota</taxon>
        <taxon>Flavobacteriia</taxon>
        <taxon>Flavobacteriales</taxon>
        <taxon>Flavobacteriaceae</taxon>
        <taxon>Christiangramia</taxon>
    </lineage>
</organism>
<dbReference type="Pfam" id="PF11013">
    <property type="entry name" value="DUF2851"/>
    <property type="match status" value="1"/>
</dbReference>
<dbReference type="AlphaFoldDB" id="A0A9X2KZE1"/>
<dbReference type="RefSeq" id="WP_241552853.1">
    <property type="nucleotide sequence ID" value="NZ_JANCNS010000003.1"/>
</dbReference>
<dbReference type="Proteomes" id="UP001155280">
    <property type="component" value="Unassembled WGS sequence"/>
</dbReference>
<sequence length="426" mass="49944">MREELLYHIWKFQKFERDGLKTHDGEAVKIFDPGKLNGLSGPDFFNARIQIGEQLWAGNVEIHIRSSQWYEHSHEVDSNYDNVILHVVWVHDAEIYRENGTVIPCLVLKDLVDPEVLQTYRELLEVRHQKINCENEFGYFSDFSLDHWLERLYFQRLERKSEQIEKIFISTGNDWEASLFILLFRSFGLKVNSESFGKIAESIDFNIVRKLKGNLFALEALFLGQAGLINSVENYGRELEMEYSYLQHKYSLSRETIPTPQFFRLRPDNFPTIRLAQLAALFSNRSALFDEVIKASDEKDIKELFQIRISEYWCGHYNFGKTHKIRTKSLTDSFLDLILINCLVPVKYSYHKKMGSEDQFCSNLMMEIKAERNSVVDLFNGLRPKTATNAMESQALLQLKKEYCEKNRCLECELGASLLKRKPKYH</sequence>
<evidence type="ECO:0000313" key="2">
    <source>
        <dbReference type="Proteomes" id="UP001155280"/>
    </source>
</evidence>
<gene>
    <name evidence="1" type="ORF">MKO06_14820</name>
</gene>
<proteinExistence type="predicted"/>
<protein>
    <submittedName>
        <fullName evidence="1">DUF2851 family protein</fullName>
    </submittedName>
</protein>
<name>A0A9X2KZE1_9FLAO</name>
<dbReference type="InterPro" id="IPR021272">
    <property type="entry name" value="DUF2851"/>
</dbReference>
<dbReference type="EMBL" id="JANCNS010000003">
    <property type="protein sequence ID" value="MCP9201183.1"/>
    <property type="molecule type" value="Genomic_DNA"/>
</dbReference>
<reference evidence="1" key="1">
    <citation type="submission" date="2022-07" db="EMBL/GenBank/DDBJ databases">
        <title>Gramela sediminis sp. nov., isolated from deep-sea sediment of the Indian Ocean.</title>
        <authorList>
            <person name="Shi H."/>
        </authorList>
    </citation>
    <scope>NUCLEOTIDE SEQUENCE</scope>
    <source>
        <strain evidence="1">GC03-9</strain>
    </source>
</reference>
<accession>A0A9X2KZE1</accession>
<comment type="caution">
    <text evidence="1">The sequence shown here is derived from an EMBL/GenBank/DDBJ whole genome shotgun (WGS) entry which is preliminary data.</text>
</comment>
<evidence type="ECO:0000313" key="1">
    <source>
        <dbReference type="EMBL" id="MCP9201183.1"/>
    </source>
</evidence>